<dbReference type="InterPro" id="IPR029063">
    <property type="entry name" value="SAM-dependent_MTases_sf"/>
</dbReference>
<dbReference type="Pfam" id="PF22020">
    <property type="entry name" value="RlmL_1st"/>
    <property type="match status" value="1"/>
</dbReference>
<dbReference type="GO" id="GO:0032259">
    <property type="term" value="P:methylation"/>
    <property type="evidence" value="ECO:0007669"/>
    <property type="project" value="UniProtKB-KW"/>
</dbReference>
<keyword evidence="5" id="KW-1185">Reference proteome</keyword>
<dbReference type="InterPro" id="IPR000241">
    <property type="entry name" value="RlmKL-like_Mtase"/>
</dbReference>
<dbReference type="CDD" id="cd11715">
    <property type="entry name" value="THUMP_AdoMetMT"/>
    <property type="match status" value="1"/>
</dbReference>
<keyword evidence="2" id="KW-0808">Transferase</keyword>
<gene>
    <name evidence="4" type="ORF">RT717_04170</name>
</gene>
<dbReference type="Gene3D" id="3.30.2130.30">
    <property type="match status" value="1"/>
</dbReference>
<accession>A0ABZ0IVV6</accession>
<evidence type="ECO:0000256" key="1">
    <source>
        <dbReference type="ARBA" id="ARBA00022603"/>
    </source>
</evidence>
<dbReference type="SUPFAM" id="SSF53335">
    <property type="entry name" value="S-adenosyl-L-methionine-dependent methyltransferases"/>
    <property type="match status" value="1"/>
</dbReference>
<dbReference type="Gene3D" id="3.40.50.150">
    <property type="entry name" value="Vaccinia Virus protein VP39"/>
    <property type="match status" value="1"/>
</dbReference>
<dbReference type="InterPro" id="IPR054170">
    <property type="entry name" value="RlmL_1st"/>
</dbReference>
<dbReference type="InterPro" id="IPR004114">
    <property type="entry name" value="THUMP_dom"/>
</dbReference>
<organism evidence="4 5">
    <name type="scientific">Imperialibacter roseus</name>
    <dbReference type="NCBI Taxonomy" id="1324217"/>
    <lineage>
        <taxon>Bacteria</taxon>
        <taxon>Pseudomonadati</taxon>
        <taxon>Bacteroidota</taxon>
        <taxon>Cytophagia</taxon>
        <taxon>Cytophagales</taxon>
        <taxon>Flammeovirgaceae</taxon>
        <taxon>Imperialibacter</taxon>
    </lineage>
</organism>
<evidence type="ECO:0000256" key="2">
    <source>
        <dbReference type="ARBA" id="ARBA00022679"/>
    </source>
</evidence>
<dbReference type="EMBL" id="CP136051">
    <property type="protein sequence ID" value="WOK07821.1"/>
    <property type="molecule type" value="Genomic_DNA"/>
</dbReference>
<dbReference type="RefSeq" id="WP_317490472.1">
    <property type="nucleotide sequence ID" value="NZ_CP136051.1"/>
</dbReference>
<dbReference type="Proteomes" id="UP001302349">
    <property type="component" value="Chromosome"/>
</dbReference>
<dbReference type="PANTHER" id="PTHR47313">
    <property type="entry name" value="RIBOSOMAL RNA LARGE SUBUNIT METHYLTRANSFERASE K/L"/>
    <property type="match status" value="1"/>
</dbReference>
<sequence length="458" mass="51084">MFFCPGRLTAPSHRLTRRADACQLPSNLRASDGFNALGRLAVPTPAAQLGPGLLASLFELPFQLSHFNNYLCALMWNIKRKITVQCHPGLPPFAANELRSLGFPVTEEANMHVVTEGTLHDCMYLNLHLRTGNRILWEMGSFELKDSEGLYKNIFEMPWETVIPNDGYFSIHSFAKHESINDTRYPNLKAKDAIVDRIKSKTGRRPDSGNDFNEAVVYFFWNRENCTVYIDTSGETISKHTYRKMPFKAPVAEPLAAAIVQATEWSPSIPLINPMCGSGTIAIEAALKAANIAPGLNRHNFGFKHLIGFDNNAWKTMLASAKSKVNAKINVTIIGSDRDMKALQAARTNAAEAGVASMIKWELCPYENTTLPDGEGIIILNPEYGERMGEESELEAVYKGIGDFFKQRCQGKRGFIFTGNLNLIKKVGLRSSAKWPFFNAKIDSRLVAYDMYEGSKKN</sequence>
<dbReference type="Pfam" id="PF02926">
    <property type="entry name" value="THUMP"/>
    <property type="match status" value="1"/>
</dbReference>
<evidence type="ECO:0000313" key="4">
    <source>
        <dbReference type="EMBL" id="WOK07821.1"/>
    </source>
</evidence>
<dbReference type="PANTHER" id="PTHR47313:SF1">
    <property type="entry name" value="RIBOSOMAL RNA LARGE SUBUNIT METHYLTRANSFERASE K_L"/>
    <property type="match status" value="1"/>
</dbReference>
<feature type="domain" description="THUMP" evidence="3">
    <location>
        <begin position="134"/>
        <end position="232"/>
    </location>
</feature>
<dbReference type="GO" id="GO:0008168">
    <property type="term" value="F:methyltransferase activity"/>
    <property type="evidence" value="ECO:0007669"/>
    <property type="project" value="UniProtKB-KW"/>
</dbReference>
<evidence type="ECO:0000259" key="3">
    <source>
        <dbReference type="SMART" id="SM00981"/>
    </source>
</evidence>
<reference evidence="4 5" key="1">
    <citation type="journal article" date="2023" name="Microbiol. Resour. Announc.">
        <title>Complete Genome Sequence of Imperialibacter roseus strain P4T.</title>
        <authorList>
            <person name="Tizabi D.R."/>
            <person name="Bachvaroff T."/>
            <person name="Hill R.T."/>
        </authorList>
    </citation>
    <scope>NUCLEOTIDE SEQUENCE [LARGE SCALE GENOMIC DNA]</scope>
    <source>
        <strain evidence="4 5">P4T</strain>
    </source>
</reference>
<dbReference type="Pfam" id="PF01170">
    <property type="entry name" value="UPF0020"/>
    <property type="match status" value="1"/>
</dbReference>
<dbReference type="SMART" id="SM00981">
    <property type="entry name" value="THUMP"/>
    <property type="match status" value="1"/>
</dbReference>
<keyword evidence="1 4" id="KW-0489">Methyltransferase</keyword>
<name>A0ABZ0IVV6_9BACT</name>
<protein>
    <submittedName>
        <fullName evidence="4">Class I SAM-dependent RNA methyltransferase</fullName>
    </submittedName>
</protein>
<proteinExistence type="predicted"/>
<evidence type="ECO:0000313" key="5">
    <source>
        <dbReference type="Proteomes" id="UP001302349"/>
    </source>
</evidence>